<name>A0A917P5H1_9DEIO</name>
<organism evidence="2 3">
    <name type="scientific">Deinococcus aquiradiocola</name>
    <dbReference type="NCBI Taxonomy" id="393059"/>
    <lineage>
        <taxon>Bacteria</taxon>
        <taxon>Thermotogati</taxon>
        <taxon>Deinococcota</taxon>
        <taxon>Deinococci</taxon>
        <taxon>Deinococcales</taxon>
        <taxon>Deinococcaceae</taxon>
        <taxon>Deinococcus</taxon>
    </lineage>
</organism>
<feature type="chain" id="PRO_5037873046" description="DUF4139 domain-containing protein" evidence="1">
    <location>
        <begin position="22"/>
        <end position="434"/>
    </location>
</feature>
<evidence type="ECO:0000256" key="1">
    <source>
        <dbReference type="SAM" id="SignalP"/>
    </source>
</evidence>
<feature type="signal peptide" evidence="1">
    <location>
        <begin position="1"/>
        <end position="21"/>
    </location>
</feature>
<proteinExistence type="predicted"/>
<protein>
    <recommendedName>
        <fullName evidence="4">DUF4139 domain-containing protein</fullName>
    </recommendedName>
</protein>
<keyword evidence="1" id="KW-0732">Signal</keyword>
<dbReference type="Proteomes" id="UP000635726">
    <property type="component" value="Unassembled WGS sequence"/>
</dbReference>
<evidence type="ECO:0008006" key="4">
    <source>
        <dbReference type="Google" id="ProtNLM"/>
    </source>
</evidence>
<comment type="caution">
    <text evidence="2">The sequence shown here is derived from an EMBL/GenBank/DDBJ whole genome shotgun (WGS) entry which is preliminary data.</text>
</comment>
<keyword evidence="3" id="KW-1185">Reference proteome</keyword>
<dbReference type="AlphaFoldDB" id="A0A917P5H1"/>
<reference evidence="2" key="2">
    <citation type="submission" date="2020-09" db="EMBL/GenBank/DDBJ databases">
        <authorList>
            <person name="Sun Q."/>
            <person name="Ohkuma M."/>
        </authorList>
    </citation>
    <scope>NUCLEOTIDE SEQUENCE</scope>
    <source>
        <strain evidence="2">JCM 14371</strain>
    </source>
</reference>
<dbReference type="PANTHER" id="PTHR38075">
    <property type="entry name" value="DUF4139 DOMAIN-CONTAINING PROTEIN"/>
    <property type="match status" value="1"/>
</dbReference>
<evidence type="ECO:0000313" key="3">
    <source>
        <dbReference type="Proteomes" id="UP000635726"/>
    </source>
</evidence>
<sequence>MPKSLLALTTTALLAAGTATAADLRIYPNFGEVRQTATITAGQVSVNLPANLYGTVLPDSLDLDGVNVSSRSLVQQANWLGTLEGKEVTLREDGRTERVTLVRARDLLVRDAQGQYRTVQAQNLAYDVQPPENPFSPSWQATFNVIGAATGTPTLTYLTRALSWTPRYTLKLSGSTAALSALADIRNASEQAFNVNAAELYAGDVQLEGNQMPVYAARMQTFDVAAAASAAPAPKVSSMGEMRGLYRYGLDGAFLLPANGSVSLPFLNPKITTFERFGVAGMGFSTGGARGNLNRGYRLKADTELPAGPVTVREDGRLVGQVNVDTTSANTAVDLNLGTDPDLKYVRAATATVQNKGTKTEATVVKVTYTLENAKDRATRFELTEYGVDGRGTVTGPVTRSAEGNVLVKVDVPARSGTTNGKATVTFTVTLPNT</sequence>
<dbReference type="PANTHER" id="PTHR38075:SF1">
    <property type="entry name" value="DUF4139 DOMAIN-CONTAINING PROTEIN"/>
    <property type="match status" value="1"/>
</dbReference>
<dbReference type="RefSeq" id="WP_188960468.1">
    <property type="nucleotide sequence ID" value="NZ_BMOE01000001.1"/>
</dbReference>
<gene>
    <name evidence="2" type="ORF">GCM10008939_03130</name>
</gene>
<accession>A0A917P5H1</accession>
<dbReference type="EMBL" id="BMOE01000001">
    <property type="protein sequence ID" value="GGJ62675.1"/>
    <property type="molecule type" value="Genomic_DNA"/>
</dbReference>
<reference evidence="2" key="1">
    <citation type="journal article" date="2014" name="Int. J. Syst. Evol. Microbiol.">
        <title>Complete genome sequence of Corynebacterium casei LMG S-19264T (=DSM 44701T), isolated from a smear-ripened cheese.</title>
        <authorList>
            <consortium name="US DOE Joint Genome Institute (JGI-PGF)"/>
            <person name="Walter F."/>
            <person name="Albersmeier A."/>
            <person name="Kalinowski J."/>
            <person name="Ruckert C."/>
        </authorList>
    </citation>
    <scope>NUCLEOTIDE SEQUENCE</scope>
    <source>
        <strain evidence="2">JCM 14371</strain>
    </source>
</reference>
<evidence type="ECO:0000313" key="2">
    <source>
        <dbReference type="EMBL" id="GGJ62675.1"/>
    </source>
</evidence>